<accession>A0AAP9J8S9</accession>
<sequence length="157" mass="17852">MFSGFVGEAKNYDGWFGFLGVLLVVAAATATAFFSFYQLKRAGRQKIAEARLDWSDQYRELAVELYGLLVELERLMAPGKPPSIRRRRLQLEARSIAANLLMMVNPESSDAAASDEYAVEADLGSRLAKVGVSLDMDYVRRHRKVLKHNWYRIKTEF</sequence>
<dbReference type="AlphaFoldDB" id="A0AAP9J8S9"/>
<proteinExistence type="predicted"/>
<evidence type="ECO:0000256" key="1">
    <source>
        <dbReference type="SAM" id="Phobius"/>
    </source>
</evidence>
<evidence type="ECO:0000313" key="3">
    <source>
        <dbReference type="Proteomes" id="UP000222296"/>
    </source>
</evidence>
<protein>
    <submittedName>
        <fullName evidence="2">Uncharacterized protein</fullName>
    </submittedName>
</protein>
<organism evidence="2 3">
    <name type="scientific">Agrobacterium tumefaciens</name>
    <dbReference type="NCBI Taxonomy" id="358"/>
    <lineage>
        <taxon>Bacteria</taxon>
        <taxon>Pseudomonadati</taxon>
        <taxon>Pseudomonadota</taxon>
        <taxon>Alphaproteobacteria</taxon>
        <taxon>Hyphomicrobiales</taxon>
        <taxon>Rhizobiaceae</taxon>
        <taxon>Rhizobium/Agrobacterium group</taxon>
        <taxon>Agrobacterium</taxon>
        <taxon>Agrobacterium tumefaciens complex</taxon>
    </lineage>
</organism>
<gene>
    <name evidence="2" type="ORF">CG010_025040</name>
</gene>
<feature type="transmembrane region" description="Helical" evidence="1">
    <location>
        <begin position="15"/>
        <end position="37"/>
    </location>
</feature>
<keyword evidence="1" id="KW-0472">Membrane</keyword>
<name>A0AAP9J8S9_AGRTU</name>
<evidence type="ECO:0000313" key="2">
    <source>
        <dbReference type="EMBL" id="QDY97337.1"/>
    </source>
</evidence>
<keyword evidence="1" id="KW-1133">Transmembrane helix</keyword>
<reference evidence="2 3" key="1">
    <citation type="journal article" date="2017" name="Genome Announc.">
        <title>Draft Genome Sequence of Agrobacterium tumefaciens Biovar 1 Strain 186, Isolated from Walnut.</title>
        <authorList>
            <person name="Poret-Peterson A.T."/>
            <person name="Bhatnagar S."/>
            <person name="McClean A.E."/>
            <person name="Kluepfel D.A."/>
        </authorList>
    </citation>
    <scope>NUCLEOTIDE SEQUENCE [LARGE SCALE GENOMIC DNA]</scope>
    <source>
        <strain evidence="2 3">186</strain>
    </source>
</reference>
<keyword evidence="1" id="KW-0812">Transmembrane</keyword>
<dbReference type="EMBL" id="CP042275">
    <property type="protein sequence ID" value="QDY97337.1"/>
    <property type="molecule type" value="Genomic_DNA"/>
</dbReference>
<dbReference type="Proteomes" id="UP000222296">
    <property type="component" value="Chromosome Linear"/>
</dbReference>
<dbReference type="RefSeq" id="WP_087747107.1">
    <property type="nucleotide sequence ID" value="NZ_CP042275.2"/>
</dbReference>